<comment type="similarity">
    <text evidence="7">Belongs to the gmhB family.</text>
</comment>
<dbReference type="CDD" id="cd07503">
    <property type="entry name" value="HAD_HisB-N"/>
    <property type="match status" value="1"/>
</dbReference>
<evidence type="ECO:0000256" key="7">
    <source>
        <dbReference type="PIRNR" id="PIRNR004682"/>
    </source>
</evidence>
<feature type="binding site" evidence="10">
    <location>
        <position position="143"/>
    </location>
    <ligand>
        <name>Mg(2+)</name>
        <dbReference type="ChEBI" id="CHEBI:18420"/>
    </ligand>
</feature>
<evidence type="ECO:0000256" key="10">
    <source>
        <dbReference type="PIRSR" id="PIRSR004682-4"/>
    </source>
</evidence>
<feature type="binding site" evidence="10">
    <location>
        <position position="101"/>
    </location>
    <ligand>
        <name>Zn(2+)</name>
        <dbReference type="ChEBI" id="CHEBI:29105"/>
    </ligand>
</feature>
<dbReference type="InterPro" id="IPR006543">
    <property type="entry name" value="Histidinol-phos"/>
</dbReference>
<keyword evidence="3 10" id="KW-0479">Metal-binding</keyword>
<dbReference type="AlphaFoldDB" id="A0A1M5V554"/>
<evidence type="ECO:0000256" key="8">
    <source>
        <dbReference type="PIRSR" id="PIRSR004682-1"/>
    </source>
</evidence>
<dbReference type="InterPro" id="IPR023214">
    <property type="entry name" value="HAD_sf"/>
</dbReference>
<dbReference type="InterPro" id="IPR006549">
    <property type="entry name" value="HAD-SF_hydro_IIIA"/>
</dbReference>
<dbReference type="RefSeq" id="WP_079604310.1">
    <property type="nucleotide sequence ID" value="NZ_LT670817.1"/>
</dbReference>
<evidence type="ECO:0000313" key="11">
    <source>
        <dbReference type="EMBL" id="SHH70387.1"/>
    </source>
</evidence>
<feature type="site" description="Stabilizes the phosphoryl group" evidence="9">
    <location>
        <position position="60"/>
    </location>
</feature>
<reference evidence="11 12" key="1">
    <citation type="submission" date="2016-11" db="EMBL/GenBank/DDBJ databases">
        <authorList>
            <person name="Jaros S."/>
            <person name="Januszkiewicz K."/>
            <person name="Wedrychowicz H."/>
        </authorList>
    </citation>
    <scope>NUCLEOTIDE SEQUENCE [LARGE SCALE GENOMIC DNA]</scope>
    <source>
        <strain evidence="11 12">GAS138</strain>
    </source>
</reference>
<evidence type="ECO:0000256" key="5">
    <source>
        <dbReference type="ARBA" id="ARBA00023277"/>
    </source>
</evidence>
<dbReference type="GO" id="GO:0046872">
    <property type="term" value="F:metal ion binding"/>
    <property type="evidence" value="ECO:0007669"/>
    <property type="project" value="UniProtKB-KW"/>
</dbReference>
<evidence type="ECO:0000256" key="3">
    <source>
        <dbReference type="ARBA" id="ARBA00022723"/>
    </source>
</evidence>
<keyword evidence="2 7" id="KW-0963">Cytoplasm</keyword>
<evidence type="ECO:0000256" key="9">
    <source>
        <dbReference type="PIRSR" id="PIRSR004682-3"/>
    </source>
</evidence>
<keyword evidence="10" id="KW-0862">Zinc</keyword>
<dbReference type="GO" id="GO:0005737">
    <property type="term" value="C:cytoplasm"/>
    <property type="evidence" value="ECO:0007669"/>
    <property type="project" value="UniProtKB-SubCell"/>
</dbReference>
<feature type="active site" description="Nucleophile" evidence="8">
    <location>
        <position position="18"/>
    </location>
</feature>
<dbReference type="PANTHER" id="PTHR42891">
    <property type="entry name" value="D-GLYCERO-BETA-D-MANNO-HEPTOSE-1,7-BISPHOSPHATE 7-PHOSPHATASE"/>
    <property type="match status" value="1"/>
</dbReference>
<name>A0A1M5V554_9BRAD</name>
<keyword evidence="10" id="KW-0460">Magnesium</keyword>
<comment type="subcellular location">
    <subcellularLocation>
        <location evidence="1 7">Cytoplasm</location>
    </subcellularLocation>
</comment>
<dbReference type="Gene3D" id="3.40.50.1000">
    <property type="entry name" value="HAD superfamily/HAD-like"/>
    <property type="match status" value="1"/>
</dbReference>
<dbReference type="NCBIfam" id="TIGR01662">
    <property type="entry name" value="HAD-SF-IIIA"/>
    <property type="match status" value="1"/>
</dbReference>
<gene>
    <name evidence="11" type="ORF">SAMN05443248_5773</name>
</gene>
<accession>A0A1M5V554</accession>
<feature type="site" description="Stabilizes the phosphoryl group" evidence="9">
    <location>
        <position position="118"/>
    </location>
</feature>
<dbReference type="GO" id="GO:0016791">
    <property type="term" value="F:phosphatase activity"/>
    <property type="evidence" value="ECO:0007669"/>
    <property type="project" value="InterPro"/>
</dbReference>
<dbReference type="EC" id="3.1.3.-" evidence="7"/>
<keyword evidence="4 7" id="KW-0378">Hydrolase</keyword>
<dbReference type="InterPro" id="IPR004446">
    <property type="entry name" value="Heptose_bisP_phosphatase"/>
</dbReference>
<proteinExistence type="inferred from homology"/>
<feature type="active site" description="Proton donor" evidence="8">
    <location>
        <position position="20"/>
    </location>
</feature>
<comment type="cofactor">
    <cofactor evidence="10">
        <name>Zn(2+)</name>
        <dbReference type="ChEBI" id="CHEBI:29105"/>
    </cofactor>
</comment>
<dbReference type="InterPro" id="IPR036412">
    <property type="entry name" value="HAD-like_sf"/>
</dbReference>
<evidence type="ECO:0000256" key="1">
    <source>
        <dbReference type="ARBA" id="ARBA00004496"/>
    </source>
</evidence>
<comment type="cofactor">
    <cofactor evidence="10">
        <name>Mg(2+)</name>
        <dbReference type="ChEBI" id="CHEBI:18420"/>
    </cofactor>
</comment>
<dbReference type="GO" id="GO:0005975">
    <property type="term" value="P:carbohydrate metabolic process"/>
    <property type="evidence" value="ECO:0007669"/>
    <property type="project" value="InterPro"/>
</dbReference>
<dbReference type="SUPFAM" id="SSF56784">
    <property type="entry name" value="HAD-like"/>
    <property type="match status" value="1"/>
</dbReference>
<evidence type="ECO:0000256" key="4">
    <source>
        <dbReference type="ARBA" id="ARBA00022801"/>
    </source>
</evidence>
<dbReference type="EMBL" id="LT670817">
    <property type="protein sequence ID" value="SHH70387.1"/>
    <property type="molecule type" value="Genomic_DNA"/>
</dbReference>
<keyword evidence="5 7" id="KW-0119">Carbohydrate metabolism</keyword>
<protein>
    <recommendedName>
        <fullName evidence="6 7">D,D-heptose 1,7-bisphosphate phosphatase</fullName>
        <ecNumber evidence="7">3.1.3.-</ecNumber>
    </recommendedName>
</protein>
<dbReference type="PIRSF" id="PIRSF004682">
    <property type="entry name" value="GmhB"/>
    <property type="match status" value="1"/>
</dbReference>
<feature type="binding site" evidence="10">
    <location>
        <position position="18"/>
    </location>
    <ligand>
        <name>Mg(2+)</name>
        <dbReference type="ChEBI" id="CHEBI:18420"/>
    </ligand>
</feature>
<feature type="binding site" evidence="10">
    <location>
        <position position="20"/>
    </location>
    <ligand>
        <name>Mg(2+)</name>
        <dbReference type="ChEBI" id="CHEBI:18420"/>
    </ligand>
</feature>
<feature type="site" description="Contributes to substrate recognition" evidence="9">
    <location>
        <position position="117"/>
    </location>
</feature>
<organism evidence="11 12">
    <name type="scientific">Bradyrhizobium erythrophlei</name>
    <dbReference type="NCBI Taxonomy" id="1437360"/>
    <lineage>
        <taxon>Bacteria</taxon>
        <taxon>Pseudomonadati</taxon>
        <taxon>Pseudomonadota</taxon>
        <taxon>Alphaproteobacteria</taxon>
        <taxon>Hyphomicrobiales</taxon>
        <taxon>Nitrobacteraceae</taxon>
        <taxon>Bradyrhizobium</taxon>
    </lineage>
</organism>
<dbReference type="Pfam" id="PF13242">
    <property type="entry name" value="Hydrolase_like"/>
    <property type="match status" value="1"/>
</dbReference>
<evidence type="ECO:0000256" key="6">
    <source>
        <dbReference type="ARBA" id="ARBA00031828"/>
    </source>
</evidence>
<dbReference type="Proteomes" id="UP000189796">
    <property type="component" value="Chromosome I"/>
</dbReference>
<sequence>MSGIDSARGAARPAAFLDRDGVINHDDGFMGTQDRIRWMPNAAKAIRRLNEAGYFVFLFTNQSGVARGYFSEDDLRVLHDWMRAELAAQDARVDDIRYCPHHPDGSVAGYLEDHHWRKPSPGMILDLMSHWPVRREGSFVIGDRHSDIEAAQAADLPGFLFAGGDLDAFVADVIAQTSAR</sequence>
<dbReference type="PANTHER" id="PTHR42891:SF1">
    <property type="entry name" value="D-GLYCERO-BETA-D-MANNO-HEPTOSE-1,7-BISPHOSPHATE 7-PHOSPHATASE"/>
    <property type="match status" value="1"/>
</dbReference>
<evidence type="ECO:0000256" key="2">
    <source>
        <dbReference type="ARBA" id="ARBA00022490"/>
    </source>
</evidence>
<feature type="binding site" evidence="10">
    <location>
        <position position="99"/>
    </location>
    <ligand>
        <name>Zn(2+)</name>
        <dbReference type="ChEBI" id="CHEBI:29105"/>
    </ligand>
</feature>
<dbReference type="NCBIfam" id="TIGR01656">
    <property type="entry name" value="Histidinol-ppas"/>
    <property type="match status" value="1"/>
</dbReference>
<evidence type="ECO:0000313" key="12">
    <source>
        <dbReference type="Proteomes" id="UP000189796"/>
    </source>
</evidence>
<dbReference type="OrthoDB" id="9814110at2"/>